<accession>A0A5J4PFG9</accession>
<dbReference type="EMBL" id="SNRY01009240">
    <property type="protein sequence ID" value="KAA6307344.1"/>
    <property type="molecule type" value="Genomic_DNA"/>
</dbReference>
<dbReference type="EC" id="5.4.99.22" evidence="2"/>
<dbReference type="AlphaFoldDB" id="A0A5J4PFG9"/>
<feature type="compositionally biased region" description="Basic and acidic residues" evidence="1">
    <location>
        <begin position="50"/>
        <end position="65"/>
    </location>
</feature>
<gene>
    <name evidence="2" type="ORF">EZS27_040988</name>
</gene>
<feature type="non-terminal residue" evidence="2">
    <location>
        <position position="121"/>
    </location>
</feature>
<sequence>MSTEEESRHEDSQEEKRDADRTGGYNKERSFNKDGYVRRDDNRPSYNRDNNYRREGQRSYCDRPQRSYNSYNNNRDNGDRPQRSGYSREGGFQRGERPSYNNDRNGERPARPYNNNRDNGD</sequence>
<organism evidence="2">
    <name type="scientific">termite gut metagenome</name>
    <dbReference type="NCBI Taxonomy" id="433724"/>
    <lineage>
        <taxon>unclassified sequences</taxon>
        <taxon>metagenomes</taxon>
        <taxon>organismal metagenomes</taxon>
    </lineage>
</organism>
<keyword evidence="2" id="KW-0413">Isomerase</keyword>
<evidence type="ECO:0000256" key="1">
    <source>
        <dbReference type="SAM" id="MobiDB-lite"/>
    </source>
</evidence>
<name>A0A5J4PFG9_9ZZZZ</name>
<dbReference type="GO" id="GO:0160139">
    <property type="term" value="F:23S rRNA pseudouridine(2605) synthase activity"/>
    <property type="evidence" value="ECO:0007669"/>
    <property type="project" value="UniProtKB-EC"/>
</dbReference>
<reference evidence="2" key="1">
    <citation type="submission" date="2019-03" db="EMBL/GenBank/DDBJ databases">
        <title>Single cell metagenomics reveals metabolic interactions within the superorganism composed of flagellate Streblomastix strix and complex community of Bacteroidetes bacteria on its surface.</title>
        <authorList>
            <person name="Treitli S.C."/>
            <person name="Kolisko M."/>
            <person name="Husnik F."/>
            <person name="Keeling P."/>
            <person name="Hampl V."/>
        </authorList>
    </citation>
    <scope>NUCLEOTIDE SEQUENCE</scope>
    <source>
        <strain evidence="2">STM</strain>
    </source>
</reference>
<feature type="compositionally biased region" description="Basic and acidic residues" evidence="1">
    <location>
        <begin position="1"/>
        <end position="43"/>
    </location>
</feature>
<protein>
    <submittedName>
        <fullName evidence="2">Ribosomal large subunit pseudouridine synthase B</fullName>
        <ecNumber evidence="2">5.4.99.22</ecNumber>
    </submittedName>
</protein>
<feature type="region of interest" description="Disordered" evidence="1">
    <location>
        <begin position="1"/>
        <end position="121"/>
    </location>
</feature>
<feature type="compositionally biased region" description="Low complexity" evidence="1">
    <location>
        <begin position="66"/>
        <end position="75"/>
    </location>
</feature>
<comment type="caution">
    <text evidence="2">The sequence shown here is derived from an EMBL/GenBank/DDBJ whole genome shotgun (WGS) entry which is preliminary data.</text>
</comment>
<proteinExistence type="predicted"/>
<evidence type="ECO:0000313" key="2">
    <source>
        <dbReference type="EMBL" id="KAA6307344.1"/>
    </source>
</evidence>